<evidence type="ECO:0000313" key="2">
    <source>
        <dbReference type="EMBL" id="MBN8660328.1"/>
    </source>
</evidence>
<feature type="transmembrane region" description="Helical" evidence="1">
    <location>
        <begin position="318"/>
        <end position="338"/>
    </location>
</feature>
<organism evidence="2 3">
    <name type="scientific">Candidatus Obscuribacter phosphatis</name>
    <dbReference type="NCBI Taxonomy" id="1906157"/>
    <lineage>
        <taxon>Bacteria</taxon>
        <taxon>Bacillati</taxon>
        <taxon>Candidatus Melainabacteria</taxon>
        <taxon>Candidatus Obscuribacterales</taxon>
        <taxon>Candidatus Obscuribacteraceae</taxon>
        <taxon>Candidatus Obscuribacter</taxon>
    </lineage>
</organism>
<feature type="transmembrane region" description="Helical" evidence="1">
    <location>
        <begin position="291"/>
        <end position="312"/>
    </location>
</feature>
<proteinExistence type="predicted"/>
<comment type="caution">
    <text evidence="2">The sequence shown here is derived from an EMBL/GenBank/DDBJ whole genome shotgun (WGS) entry which is preliminary data.</text>
</comment>
<feature type="transmembrane region" description="Helical" evidence="1">
    <location>
        <begin position="135"/>
        <end position="156"/>
    </location>
</feature>
<gene>
    <name evidence="2" type="ORF">J0M35_08210</name>
</gene>
<feature type="transmembrane region" description="Helical" evidence="1">
    <location>
        <begin position="210"/>
        <end position="231"/>
    </location>
</feature>
<feature type="transmembrane region" description="Helical" evidence="1">
    <location>
        <begin position="106"/>
        <end position="123"/>
    </location>
</feature>
<name>A0A8J7TMT8_9BACT</name>
<protein>
    <submittedName>
        <fullName evidence="2">Uncharacterized protein</fullName>
    </submittedName>
</protein>
<feature type="transmembrane region" description="Helical" evidence="1">
    <location>
        <begin position="259"/>
        <end position="279"/>
    </location>
</feature>
<sequence length="539" mass="60729">MLVITIAMTVYKLSFIFLHPLAISPDQALYLETGKLILQGRVPYLDFFDFNLPLIMYLSVIPVVVAKLPGLNSLPLPLVFNLSIEFLFLASFALLFRLFQLGKSEIPIYVRFSFLLVYLSFNQSLTSDFGQREHLFLLTFLPWLLYRIVSTAGAAAKAVFSSWLRAGLALLAALGLALKPQFFIFALFLEGTIYIWRKGRLFDPGLKALGLFYAAINVGCLLLPLEAWRIYFQQALPLYFYGSSWSAKSFMHCLCGFDYFYYPVLLLFAALLAYITGAWQNFPPLLRRLGLINLLMALAGLLHYLAGAQAWTYRILPLQLFSLLALFCLLYAIFYTGFDALWVRFSRIQITSLRLPQSLLLRFSLVPGVVSFAALYLTGFKTVHEILDVQAAPMFKVDSGAFASSPLSDLDSAFLSITANSVAGQSVLTISSGIRPAYPAQLQADRRPGSRYLYFPLMMLLQAARSKTDEGWRQHFQLLEEKMISELGNDIVARKPTLVYLQLEPIGAELVRFGFVDKYLQGYSLLGYCEGSAVYKLQQ</sequence>
<feature type="transmembrane region" description="Helical" evidence="1">
    <location>
        <begin position="359"/>
        <end position="377"/>
    </location>
</feature>
<reference evidence="2" key="1">
    <citation type="submission" date="2021-02" db="EMBL/GenBank/DDBJ databases">
        <title>Genome-Resolved Metagenomics of a Microbial Community Performing Photosynthetic Biological Nutrient Removal.</title>
        <authorList>
            <person name="Mcdaniel E.A."/>
        </authorList>
    </citation>
    <scope>NUCLEOTIDE SEQUENCE</scope>
    <source>
        <strain evidence="2">UWPOB_OBS1</strain>
    </source>
</reference>
<feature type="transmembrane region" description="Helical" evidence="1">
    <location>
        <begin position="168"/>
        <end position="189"/>
    </location>
</feature>
<accession>A0A8J7TMT8</accession>
<dbReference type="AlphaFoldDB" id="A0A8J7TMT8"/>
<evidence type="ECO:0000256" key="1">
    <source>
        <dbReference type="SAM" id="Phobius"/>
    </source>
</evidence>
<dbReference type="EMBL" id="JAFLCK010000009">
    <property type="protein sequence ID" value="MBN8660328.1"/>
    <property type="molecule type" value="Genomic_DNA"/>
</dbReference>
<dbReference type="Proteomes" id="UP000664277">
    <property type="component" value="Unassembled WGS sequence"/>
</dbReference>
<keyword evidence="1" id="KW-1133">Transmembrane helix</keyword>
<keyword evidence="1" id="KW-0812">Transmembrane</keyword>
<evidence type="ECO:0000313" key="3">
    <source>
        <dbReference type="Proteomes" id="UP000664277"/>
    </source>
</evidence>
<feature type="transmembrane region" description="Helical" evidence="1">
    <location>
        <begin position="52"/>
        <end position="71"/>
    </location>
</feature>
<keyword evidence="1" id="KW-0472">Membrane</keyword>
<feature type="transmembrane region" description="Helical" evidence="1">
    <location>
        <begin position="78"/>
        <end position="100"/>
    </location>
</feature>